<dbReference type="SMART" id="SM00422">
    <property type="entry name" value="HTH_MERR"/>
    <property type="match status" value="1"/>
</dbReference>
<evidence type="ECO:0000256" key="1">
    <source>
        <dbReference type="ARBA" id="ARBA00023125"/>
    </source>
</evidence>
<dbReference type="InterPro" id="IPR000551">
    <property type="entry name" value="MerR-type_HTH_dom"/>
</dbReference>
<dbReference type="AlphaFoldDB" id="A0A2A7AUT0"/>
<dbReference type="PANTHER" id="PTHR30204">
    <property type="entry name" value="REDOX-CYCLING DRUG-SENSING TRANSCRIPTIONAL ACTIVATOR SOXR"/>
    <property type="match status" value="1"/>
</dbReference>
<dbReference type="SUPFAM" id="SSF46955">
    <property type="entry name" value="Putative DNA-binding domain"/>
    <property type="match status" value="1"/>
</dbReference>
<dbReference type="Proteomes" id="UP000220480">
    <property type="component" value="Unassembled WGS sequence"/>
</dbReference>
<organism evidence="4 5">
    <name type="scientific">Faecalibacterium prausnitzii</name>
    <dbReference type="NCBI Taxonomy" id="853"/>
    <lineage>
        <taxon>Bacteria</taxon>
        <taxon>Bacillati</taxon>
        <taxon>Bacillota</taxon>
        <taxon>Clostridia</taxon>
        <taxon>Eubacteriales</taxon>
        <taxon>Oscillospiraceae</taxon>
        <taxon>Faecalibacterium</taxon>
    </lineage>
</organism>
<keyword evidence="2" id="KW-0472">Membrane</keyword>
<keyword evidence="1" id="KW-0238">DNA-binding</keyword>
<evidence type="ECO:0000259" key="3">
    <source>
        <dbReference type="PROSITE" id="PS50937"/>
    </source>
</evidence>
<dbReference type="GO" id="GO:0003677">
    <property type="term" value="F:DNA binding"/>
    <property type="evidence" value="ECO:0007669"/>
    <property type="project" value="UniProtKB-KW"/>
</dbReference>
<evidence type="ECO:0000313" key="4">
    <source>
        <dbReference type="EMBL" id="PDX82859.1"/>
    </source>
</evidence>
<evidence type="ECO:0000256" key="2">
    <source>
        <dbReference type="SAM" id="Phobius"/>
    </source>
</evidence>
<dbReference type="Gene3D" id="1.10.1660.10">
    <property type="match status" value="1"/>
</dbReference>
<keyword evidence="2" id="KW-1133">Transmembrane helix</keyword>
<feature type="domain" description="HTH merR-type" evidence="3">
    <location>
        <begin position="1"/>
        <end position="69"/>
    </location>
</feature>
<sequence length="281" mass="31611">MNIKQASEQSGVSAPNIRFYEKEGLLTPARRQGNDYRDYTAEDVRTLKLIRMLRMLDVPLPTIKAVLRGEQSLQQALQAQQTVLEQQAAQLAAAMQFCADLARQAPQTDTLDVDACLTRMESPAPQQGFFSGWLQDYCTLTQVQHQKHFFFIPQGSINTPQEFTAALQTYAEEKEIQFTLTKEGMYPEFSLDGIAYKAYRNPGKYRDEICCDAVHPEQLDAGLPPKREKLLRILRIAVPPVCIFAAILAAGWVMTGGAGWLWLAVLVSAGVLLERCLERWL</sequence>
<dbReference type="CDD" id="cd00592">
    <property type="entry name" value="HTH_MerR-like"/>
    <property type="match status" value="1"/>
</dbReference>
<proteinExistence type="predicted"/>
<dbReference type="PROSITE" id="PS50937">
    <property type="entry name" value="HTH_MERR_2"/>
    <property type="match status" value="1"/>
</dbReference>
<name>A0A2A7AUT0_9FIRM</name>
<dbReference type="EMBL" id="NMTZ01000027">
    <property type="protein sequence ID" value="PDX82859.1"/>
    <property type="molecule type" value="Genomic_DNA"/>
</dbReference>
<keyword evidence="2" id="KW-0812">Transmembrane</keyword>
<accession>A0A2A7AUT0</accession>
<reference evidence="4 5" key="1">
    <citation type="journal article" date="2017" name="Front. Microbiol.">
        <title>New Insights into the Diversity of the Genus Faecalibacterium.</title>
        <authorList>
            <person name="Benevides L."/>
            <person name="Burman S."/>
            <person name="Martin R."/>
            <person name="Robert V."/>
            <person name="Thomas M."/>
            <person name="Miquel S."/>
            <person name="Chain F."/>
            <person name="Sokol H."/>
            <person name="Bermudez-Humaran L.G."/>
            <person name="Morrison M."/>
            <person name="Langella P."/>
            <person name="Azevedo V.A."/>
            <person name="Chatel J.M."/>
            <person name="Soares S."/>
        </authorList>
    </citation>
    <scope>NUCLEOTIDE SEQUENCE [LARGE SCALE GENOMIC DNA]</scope>
    <source>
        <strain evidence="4 5">CNCM I 4644</strain>
    </source>
</reference>
<protein>
    <submittedName>
        <fullName evidence="4">MerR family transcriptional regulator</fullName>
    </submittedName>
</protein>
<gene>
    <name evidence="4" type="ORF">CGS59_12095</name>
</gene>
<dbReference type="RefSeq" id="WP_097780122.1">
    <property type="nucleotide sequence ID" value="NZ_NMTZ01000027.1"/>
</dbReference>
<dbReference type="Pfam" id="PF13411">
    <property type="entry name" value="MerR_1"/>
    <property type="match status" value="1"/>
</dbReference>
<feature type="transmembrane region" description="Helical" evidence="2">
    <location>
        <begin position="260"/>
        <end position="277"/>
    </location>
</feature>
<evidence type="ECO:0000313" key="5">
    <source>
        <dbReference type="Proteomes" id="UP000220480"/>
    </source>
</evidence>
<dbReference type="InterPro" id="IPR009061">
    <property type="entry name" value="DNA-bd_dom_put_sf"/>
</dbReference>
<dbReference type="GO" id="GO:0003700">
    <property type="term" value="F:DNA-binding transcription factor activity"/>
    <property type="evidence" value="ECO:0007669"/>
    <property type="project" value="InterPro"/>
</dbReference>
<comment type="caution">
    <text evidence="4">The sequence shown here is derived from an EMBL/GenBank/DDBJ whole genome shotgun (WGS) entry which is preliminary data.</text>
</comment>
<dbReference type="InterPro" id="IPR047057">
    <property type="entry name" value="MerR_fam"/>
</dbReference>
<dbReference type="PANTHER" id="PTHR30204:SF97">
    <property type="entry name" value="MERR FAMILY REGULATORY PROTEIN"/>
    <property type="match status" value="1"/>
</dbReference>
<feature type="transmembrane region" description="Helical" evidence="2">
    <location>
        <begin position="233"/>
        <end position="254"/>
    </location>
</feature>